<sequence length="79" mass="8118">MTPAITLGAASLMGALVIATAAVRWAVRLAAARPRHAPVHGAVMVQQWTYCPTCGTTLPATVHGTTLRCDAGHLVGEGL</sequence>
<keyword evidence="2" id="KW-1185">Reference proteome</keyword>
<evidence type="ECO:0000313" key="1">
    <source>
        <dbReference type="EMBL" id="GHI50362.1"/>
    </source>
</evidence>
<accession>A0ABQ3R3E7</accession>
<gene>
    <name evidence="1" type="ORF">Srubr_02080</name>
</gene>
<dbReference type="RefSeq" id="WP_189999657.1">
    <property type="nucleotide sequence ID" value="NZ_BNCB01000032.1"/>
</dbReference>
<proteinExistence type="predicted"/>
<protein>
    <submittedName>
        <fullName evidence="1">Uncharacterized protein</fullName>
    </submittedName>
</protein>
<comment type="caution">
    <text evidence="1">The sequence shown here is derived from an EMBL/GenBank/DDBJ whole genome shotgun (WGS) entry which is preliminary data.</text>
</comment>
<name>A0ABQ3R3E7_STRRR</name>
<dbReference type="EMBL" id="BNEA01000001">
    <property type="protein sequence ID" value="GHI50362.1"/>
    <property type="molecule type" value="Genomic_DNA"/>
</dbReference>
<evidence type="ECO:0000313" key="2">
    <source>
        <dbReference type="Proteomes" id="UP000646738"/>
    </source>
</evidence>
<organism evidence="1 2">
    <name type="scientific">Streptomyces rubradiris</name>
    <name type="common">Streptomyces achromogenes subsp. rubradiris</name>
    <dbReference type="NCBI Taxonomy" id="285531"/>
    <lineage>
        <taxon>Bacteria</taxon>
        <taxon>Bacillati</taxon>
        <taxon>Actinomycetota</taxon>
        <taxon>Actinomycetes</taxon>
        <taxon>Kitasatosporales</taxon>
        <taxon>Streptomycetaceae</taxon>
        <taxon>Streptomyces</taxon>
    </lineage>
</organism>
<reference evidence="2" key="1">
    <citation type="submission" date="2023-07" db="EMBL/GenBank/DDBJ databases">
        <title>Whole genome shotgun sequence of Streptomyces achromogenes subsp. rubradiris NBRC 14000.</title>
        <authorList>
            <person name="Komaki H."/>
            <person name="Tamura T."/>
        </authorList>
    </citation>
    <scope>NUCLEOTIDE SEQUENCE [LARGE SCALE GENOMIC DNA]</scope>
    <source>
        <strain evidence="2">NBRC 14000</strain>
    </source>
</reference>
<dbReference type="Proteomes" id="UP000646738">
    <property type="component" value="Unassembled WGS sequence"/>
</dbReference>